<gene>
    <name evidence="2" type="primary">52</name>
    <name evidence="2" type="ORF">SEA_KEITABEAR_52</name>
</gene>
<evidence type="ECO:0000256" key="1">
    <source>
        <dbReference type="SAM" id="MobiDB-lite"/>
    </source>
</evidence>
<dbReference type="EMBL" id="MN329677">
    <property type="protein sequence ID" value="QFP94494.1"/>
    <property type="molecule type" value="Genomic_DNA"/>
</dbReference>
<organism evidence="2 3">
    <name type="scientific">Gordonia phage Keitabear</name>
    <dbReference type="NCBI Taxonomy" id="2653274"/>
    <lineage>
        <taxon>Viruses</taxon>
        <taxon>Duplodnaviria</taxon>
        <taxon>Heunggongvirae</taxon>
        <taxon>Uroviricota</taxon>
        <taxon>Caudoviricetes</taxon>
        <taxon>Stackebrandtviridae</taxon>
        <taxon>Schenleyvirinae</taxon>
        <taxon>Vividuovirus</taxon>
        <taxon>Vividuovirus keitabear</taxon>
    </lineage>
</organism>
<dbReference type="KEGG" id="vg:65122495"/>
<feature type="compositionally biased region" description="Polar residues" evidence="1">
    <location>
        <begin position="15"/>
        <end position="24"/>
    </location>
</feature>
<protein>
    <submittedName>
        <fullName evidence="2">Uncharacterized protein</fullName>
    </submittedName>
</protein>
<proteinExistence type="predicted"/>
<feature type="region of interest" description="Disordered" evidence="1">
    <location>
        <begin position="1"/>
        <end position="28"/>
    </location>
</feature>
<keyword evidence="3" id="KW-1185">Reference proteome</keyword>
<name>A0A5P8D640_9CAUD</name>
<feature type="region of interest" description="Disordered" evidence="1">
    <location>
        <begin position="79"/>
        <end position="149"/>
    </location>
</feature>
<evidence type="ECO:0000313" key="3">
    <source>
        <dbReference type="Proteomes" id="UP000326778"/>
    </source>
</evidence>
<evidence type="ECO:0000313" key="2">
    <source>
        <dbReference type="EMBL" id="QFP94494.1"/>
    </source>
</evidence>
<dbReference type="Proteomes" id="UP000326778">
    <property type="component" value="Genome"/>
</dbReference>
<dbReference type="InterPro" id="IPR055595">
    <property type="entry name" value="DUF7171"/>
</dbReference>
<sequence>MKGPDPMTERGKKVTNANGTSPGTDGSLVKYMFSGSPQDMFEFAPQAGEVRVMTVVAECTRDTSRRLTHDGKQMVAPWAIREVTLGRPTTLRDDSDPNQTAIDDPDQKPDGDEPDAETKANDAEQAEVDKVPDPFTVNEPPQDDGTAED</sequence>
<accession>A0A5P8D640</accession>
<dbReference type="RefSeq" id="YP_010104548.1">
    <property type="nucleotide sequence ID" value="NC_055819.1"/>
</dbReference>
<reference evidence="2 3" key="1">
    <citation type="submission" date="2019-08" db="EMBL/GenBank/DDBJ databases">
        <authorList>
            <person name="Kotturi H."/>
            <person name="Richerson H.M."/>
            <person name="Pettitt K.R."/>
            <person name="Sahi U."/>
            <person name="Powell L.J."/>
            <person name="Balish M.F."/>
            <person name="Garlena R.A."/>
            <person name="Russell D.A."/>
            <person name="Pope W.H."/>
            <person name="Jacobs-Sera D."/>
            <person name="Hatfull G.F."/>
        </authorList>
    </citation>
    <scope>NUCLEOTIDE SEQUENCE [LARGE SCALE GENOMIC DNA]</scope>
</reference>
<feature type="compositionally biased region" description="Basic and acidic residues" evidence="1">
    <location>
        <begin position="105"/>
        <end position="132"/>
    </location>
</feature>
<dbReference type="GeneID" id="65122495"/>
<dbReference type="Pfam" id="PF23785">
    <property type="entry name" value="DUF7171"/>
    <property type="match status" value="1"/>
</dbReference>